<evidence type="ECO:0000313" key="4">
    <source>
        <dbReference type="Proteomes" id="UP000289805"/>
    </source>
</evidence>
<accession>A0A4Q1KWV9</accession>
<dbReference type="EMBL" id="SDJR01000009">
    <property type="protein sequence ID" value="RXR23776.1"/>
    <property type="molecule type" value="Genomic_DNA"/>
</dbReference>
<organism evidence="3 4">
    <name type="scientific">Oerskovia turbata</name>
    <dbReference type="NCBI Taxonomy" id="1713"/>
    <lineage>
        <taxon>Bacteria</taxon>
        <taxon>Bacillati</taxon>
        <taxon>Actinomycetota</taxon>
        <taxon>Actinomycetes</taxon>
        <taxon>Micrococcales</taxon>
        <taxon>Cellulomonadaceae</taxon>
        <taxon>Oerskovia</taxon>
    </lineage>
</organism>
<proteinExistence type="predicted"/>
<feature type="signal peptide" evidence="1">
    <location>
        <begin position="1"/>
        <end position="28"/>
    </location>
</feature>
<gene>
    <name evidence="2" type="ORF">EQW73_14240</name>
    <name evidence="3" type="ORF">EQW78_10660</name>
</gene>
<dbReference type="RefSeq" id="WP_129429592.1">
    <property type="nucleotide sequence ID" value="NZ_JOFV01000013.1"/>
</dbReference>
<dbReference type="Proteomes" id="UP000290517">
    <property type="component" value="Unassembled WGS sequence"/>
</dbReference>
<sequence>MGVSMRKFASTALLAIALVMGGTTTSSAVSGPTTQAEDPVVTPLHDVVCSISIDPPSMITGSAVGAYGRVRCNASPDVAITSIQLQIYRNGKWSNFGTGVDQATTQPNFGFSDTAGAAAGCFYYRAQMVREAFHGTWDTSSATSGEQRLCS</sequence>
<evidence type="ECO:0000313" key="3">
    <source>
        <dbReference type="EMBL" id="RXR33754.1"/>
    </source>
</evidence>
<evidence type="ECO:0000256" key="1">
    <source>
        <dbReference type="SAM" id="SignalP"/>
    </source>
</evidence>
<evidence type="ECO:0000313" key="2">
    <source>
        <dbReference type="EMBL" id="RXR23776.1"/>
    </source>
</evidence>
<name>A0A4Q1KWV9_9CELL</name>
<evidence type="ECO:0000313" key="5">
    <source>
        <dbReference type="Proteomes" id="UP000290517"/>
    </source>
</evidence>
<reference evidence="4 5" key="1">
    <citation type="submission" date="2019-01" db="EMBL/GenBank/DDBJ databases">
        <title>Oerskovia turbata Genome sequencing and assembly.</title>
        <authorList>
            <person name="Dou T."/>
        </authorList>
    </citation>
    <scope>NUCLEOTIDE SEQUENCE [LARGE SCALE GENOMIC DNA]</scope>
    <source>
        <strain evidence="3 4">JCM12123</strain>
        <strain evidence="2 5">JCM3160</strain>
    </source>
</reference>
<keyword evidence="5" id="KW-1185">Reference proteome</keyword>
<dbReference type="OrthoDB" id="4244848at2"/>
<dbReference type="AlphaFoldDB" id="A0A4Q1KWV9"/>
<evidence type="ECO:0008006" key="6">
    <source>
        <dbReference type="Google" id="ProtNLM"/>
    </source>
</evidence>
<feature type="chain" id="PRO_5020656578" description="Secreted protein" evidence="1">
    <location>
        <begin position="29"/>
        <end position="151"/>
    </location>
</feature>
<dbReference type="EMBL" id="SDJQ01000013">
    <property type="protein sequence ID" value="RXR33754.1"/>
    <property type="molecule type" value="Genomic_DNA"/>
</dbReference>
<protein>
    <recommendedName>
        <fullName evidence="6">Secreted protein</fullName>
    </recommendedName>
</protein>
<comment type="caution">
    <text evidence="3">The sequence shown here is derived from an EMBL/GenBank/DDBJ whole genome shotgun (WGS) entry which is preliminary data.</text>
</comment>
<dbReference type="Proteomes" id="UP000289805">
    <property type="component" value="Unassembled WGS sequence"/>
</dbReference>
<keyword evidence="1" id="KW-0732">Signal</keyword>